<protein>
    <submittedName>
        <fullName evidence="1">Uncharacterized protein</fullName>
    </submittedName>
</protein>
<dbReference type="AlphaFoldDB" id="A0A2P2PXJ1"/>
<accession>A0A2P2PXJ1</accession>
<proteinExistence type="predicted"/>
<name>A0A2P2PXJ1_RHIMU</name>
<reference evidence="1" key="1">
    <citation type="submission" date="2018-02" db="EMBL/GenBank/DDBJ databases">
        <title>Rhizophora mucronata_Transcriptome.</title>
        <authorList>
            <person name="Meera S.P."/>
            <person name="Sreeshan A."/>
            <person name="Augustine A."/>
        </authorList>
    </citation>
    <scope>NUCLEOTIDE SEQUENCE</scope>
    <source>
        <tissue evidence="1">Leaf</tissue>
    </source>
</reference>
<organism evidence="1">
    <name type="scientific">Rhizophora mucronata</name>
    <name type="common">Asiatic mangrove</name>
    <dbReference type="NCBI Taxonomy" id="61149"/>
    <lineage>
        <taxon>Eukaryota</taxon>
        <taxon>Viridiplantae</taxon>
        <taxon>Streptophyta</taxon>
        <taxon>Embryophyta</taxon>
        <taxon>Tracheophyta</taxon>
        <taxon>Spermatophyta</taxon>
        <taxon>Magnoliopsida</taxon>
        <taxon>eudicotyledons</taxon>
        <taxon>Gunneridae</taxon>
        <taxon>Pentapetalae</taxon>
        <taxon>rosids</taxon>
        <taxon>fabids</taxon>
        <taxon>Malpighiales</taxon>
        <taxon>Rhizophoraceae</taxon>
        <taxon>Rhizophora</taxon>
    </lineage>
</organism>
<dbReference type="EMBL" id="GGEC01078983">
    <property type="protein sequence ID" value="MBX59467.1"/>
    <property type="molecule type" value="Transcribed_RNA"/>
</dbReference>
<sequence length="38" mass="4520">MLQSFSFVSNRLILDTLVVSLKMAYHCQSHFLFVLFRK</sequence>
<evidence type="ECO:0000313" key="1">
    <source>
        <dbReference type="EMBL" id="MBX59467.1"/>
    </source>
</evidence>